<gene>
    <name evidence="8" type="ORF">QT711_01135</name>
</gene>
<keyword evidence="8" id="KW-0282">Flagellum</keyword>
<evidence type="ECO:0000256" key="7">
    <source>
        <dbReference type="SAM" id="Phobius"/>
    </source>
</evidence>
<reference evidence="8 9" key="1">
    <citation type="submission" date="2023-06" db="EMBL/GenBank/DDBJ databases">
        <title>Sporosarcina sp. nov., isolated from Korean traditional fermented seafood 'Jeotgal'.</title>
        <authorList>
            <person name="Yang A.I."/>
            <person name="Shin N.-R."/>
        </authorList>
    </citation>
    <scope>NUCLEOTIDE SEQUENCE [LARGE SCALE GENOMIC DNA]</scope>
    <source>
        <strain evidence="8 9">KCTC13119</strain>
    </source>
</reference>
<evidence type="ECO:0000256" key="6">
    <source>
        <dbReference type="SAM" id="MobiDB-lite"/>
    </source>
</evidence>
<evidence type="ECO:0000256" key="3">
    <source>
        <dbReference type="ARBA" id="ARBA00022692"/>
    </source>
</evidence>
<dbReference type="InterPro" id="IPR022781">
    <property type="entry name" value="Flagellar_biosynth_FliO"/>
</dbReference>
<keyword evidence="8" id="KW-0966">Cell projection</keyword>
<feature type="region of interest" description="Disordered" evidence="6">
    <location>
        <begin position="47"/>
        <end position="70"/>
    </location>
</feature>
<dbReference type="Proteomes" id="UP001282284">
    <property type="component" value="Unassembled WGS sequence"/>
</dbReference>
<sequence>MIVFTSLKKWMLLIVVILLGFTVFEHVALAETDSNKYVDEWMKSDKNLKEEPPKEEQKEPAVGPATDSTAASSSFGDYIRMIFSFLFVIGLLLALLKFLNRRNRMFDQHRLMKNIGGLSLGQQKSIQLVHIGNSYYLVGVGNEVQLLKEITDANEIAKLEDYIREGDIQPPAGLVAKVVSKYVNPNRSLEKTEEQVEFGHLFKDKINELKEERKKHLRRLEEKERRQDE</sequence>
<feature type="transmembrane region" description="Helical" evidence="7">
    <location>
        <begin position="78"/>
        <end position="99"/>
    </location>
</feature>
<keyword evidence="3 7" id="KW-0812">Transmembrane</keyword>
<proteinExistence type="predicted"/>
<comment type="caution">
    <text evidence="8">The sequence shown here is derived from an EMBL/GenBank/DDBJ whole genome shotgun (WGS) entry which is preliminary data.</text>
</comment>
<protein>
    <submittedName>
        <fullName evidence="8">Flagellar biosynthetic protein FliO</fullName>
    </submittedName>
</protein>
<feature type="compositionally biased region" description="Basic and acidic residues" evidence="6">
    <location>
        <begin position="47"/>
        <end position="59"/>
    </location>
</feature>
<evidence type="ECO:0000256" key="1">
    <source>
        <dbReference type="ARBA" id="ARBA00004236"/>
    </source>
</evidence>
<keyword evidence="5 7" id="KW-0472">Membrane</keyword>
<keyword evidence="2" id="KW-1003">Cell membrane</keyword>
<evidence type="ECO:0000256" key="5">
    <source>
        <dbReference type="ARBA" id="ARBA00023136"/>
    </source>
</evidence>
<evidence type="ECO:0000313" key="8">
    <source>
        <dbReference type="EMBL" id="MDW0111769.1"/>
    </source>
</evidence>
<evidence type="ECO:0000256" key="4">
    <source>
        <dbReference type="ARBA" id="ARBA00022989"/>
    </source>
</evidence>
<dbReference type="EMBL" id="JAUBDI010000001">
    <property type="protein sequence ID" value="MDW0111769.1"/>
    <property type="molecule type" value="Genomic_DNA"/>
</dbReference>
<evidence type="ECO:0000256" key="2">
    <source>
        <dbReference type="ARBA" id="ARBA00022475"/>
    </source>
</evidence>
<organism evidence="8 9">
    <name type="scientific">Sporosarcina saromensis</name>
    <dbReference type="NCBI Taxonomy" id="359365"/>
    <lineage>
        <taxon>Bacteria</taxon>
        <taxon>Bacillati</taxon>
        <taxon>Bacillota</taxon>
        <taxon>Bacilli</taxon>
        <taxon>Bacillales</taxon>
        <taxon>Caryophanaceae</taxon>
        <taxon>Sporosarcina</taxon>
    </lineage>
</organism>
<keyword evidence="9" id="KW-1185">Reference proteome</keyword>
<dbReference type="Pfam" id="PF04347">
    <property type="entry name" value="FliO"/>
    <property type="match status" value="1"/>
</dbReference>
<keyword evidence="8" id="KW-0969">Cilium</keyword>
<comment type="subcellular location">
    <subcellularLocation>
        <location evidence="1">Cell membrane</location>
    </subcellularLocation>
</comment>
<accession>A0ABU4G461</accession>
<keyword evidence="4 7" id="KW-1133">Transmembrane helix</keyword>
<evidence type="ECO:0000313" key="9">
    <source>
        <dbReference type="Proteomes" id="UP001282284"/>
    </source>
</evidence>
<name>A0ABU4G461_9BACL</name>